<dbReference type="EMBL" id="JASBAM010000001">
    <property type="protein sequence ID" value="MDT0113448.1"/>
    <property type="molecule type" value="Genomic_DNA"/>
</dbReference>
<comment type="caution">
    <text evidence="1">The sequence shown here is derived from an EMBL/GenBank/DDBJ whole genome shotgun (WGS) entry which is preliminary data.</text>
</comment>
<sequence length="152" mass="17261">MKNFGEGEFEMDWLTVLNNPKKSKKDKLEAIGFIRDTLDYGRKPDDMVVEIINNLSKQAVKQDDLDIKESILDAMLEGSKAPFVEKTINLGPIVKHLNEFNDACLSYILSLLGNSGEIAYRAIIESYKTNLSLKEDVEEALAEMDYRIKNNL</sequence>
<dbReference type="Proteomes" id="UP001252688">
    <property type="component" value="Unassembled WGS sequence"/>
</dbReference>
<evidence type="ECO:0000313" key="2">
    <source>
        <dbReference type="Proteomes" id="UP001252688"/>
    </source>
</evidence>
<proteinExistence type="predicted"/>
<gene>
    <name evidence="1" type="ORF">QJV37_04805</name>
</gene>
<dbReference type="RefSeq" id="WP_311193948.1">
    <property type="nucleotide sequence ID" value="NZ_JASBAM010000001.1"/>
</dbReference>
<keyword evidence="2" id="KW-1185">Reference proteome</keyword>
<reference evidence="1 2" key="1">
    <citation type="submission" date="2023-05" db="EMBL/GenBank/DDBJ databases">
        <title>A Combination of Whole Genome Sequencing and Metagenomics Reveals Diversity of Listeria spp. in Soil Collected from the Nantahala National Forest.</title>
        <authorList>
            <person name="Wang J."/>
            <person name="Schamp C.N."/>
            <person name="Hudson L.K."/>
            <person name="Chaggar H.K."/>
            <person name="Bryan D.W."/>
            <person name="Radosevich M."/>
            <person name="Denes T.G."/>
        </authorList>
    </citation>
    <scope>NUCLEOTIDE SEQUENCE [LARGE SCALE GENOMIC DNA]</scope>
    <source>
        <strain evidence="1 2">UTK S2-0002</strain>
    </source>
</reference>
<accession>A0ABU2IL93</accession>
<name>A0ABU2IL93_9LIST</name>
<organism evidence="1 2">
    <name type="scientific">Listeria cossartiae subsp. cayugensis</name>
    <dbReference type="NCBI Taxonomy" id="2713505"/>
    <lineage>
        <taxon>Bacteria</taxon>
        <taxon>Bacillati</taxon>
        <taxon>Bacillota</taxon>
        <taxon>Bacilli</taxon>
        <taxon>Bacillales</taxon>
        <taxon>Listeriaceae</taxon>
        <taxon>Listeria</taxon>
        <taxon>Listeria cossartiae</taxon>
    </lineage>
</organism>
<protein>
    <submittedName>
        <fullName evidence="1">Uncharacterized protein</fullName>
    </submittedName>
</protein>
<evidence type="ECO:0000313" key="1">
    <source>
        <dbReference type="EMBL" id="MDT0113448.1"/>
    </source>
</evidence>